<dbReference type="Gene3D" id="3.30.70.100">
    <property type="match status" value="1"/>
</dbReference>
<dbReference type="OrthoDB" id="3830579at2759"/>
<accession>A0A1L7XIB2</accession>
<dbReference type="EMBL" id="FJOG01000028">
    <property type="protein sequence ID" value="CZR64764.1"/>
    <property type="molecule type" value="Genomic_DNA"/>
</dbReference>
<name>A0A1L7XIB2_9HELO</name>
<evidence type="ECO:0000313" key="1">
    <source>
        <dbReference type="EMBL" id="CZR64764.1"/>
    </source>
</evidence>
<gene>
    <name evidence="1" type="ORF">PAC_14663</name>
</gene>
<dbReference type="Proteomes" id="UP000184330">
    <property type="component" value="Unassembled WGS sequence"/>
</dbReference>
<organism evidence="1 2">
    <name type="scientific">Phialocephala subalpina</name>
    <dbReference type="NCBI Taxonomy" id="576137"/>
    <lineage>
        <taxon>Eukaryota</taxon>
        <taxon>Fungi</taxon>
        <taxon>Dikarya</taxon>
        <taxon>Ascomycota</taxon>
        <taxon>Pezizomycotina</taxon>
        <taxon>Leotiomycetes</taxon>
        <taxon>Helotiales</taxon>
        <taxon>Mollisiaceae</taxon>
        <taxon>Phialocephala</taxon>
        <taxon>Phialocephala fortinii species complex</taxon>
    </lineage>
</organism>
<proteinExistence type="predicted"/>
<evidence type="ECO:0000313" key="2">
    <source>
        <dbReference type="Proteomes" id="UP000184330"/>
    </source>
</evidence>
<dbReference type="AlphaFoldDB" id="A0A1L7XIB2"/>
<reference evidence="1 2" key="1">
    <citation type="submission" date="2016-03" db="EMBL/GenBank/DDBJ databases">
        <authorList>
            <person name="Ploux O."/>
        </authorList>
    </citation>
    <scope>NUCLEOTIDE SEQUENCE [LARGE SCALE GENOMIC DNA]</scope>
    <source>
        <strain evidence="1 2">UAMH 11012</strain>
    </source>
</reference>
<protein>
    <recommendedName>
        <fullName evidence="3">ABM domain-containing protein</fullName>
    </recommendedName>
</protein>
<keyword evidence="2" id="KW-1185">Reference proteome</keyword>
<evidence type="ECO:0008006" key="3">
    <source>
        <dbReference type="Google" id="ProtNLM"/>
    </source>
</evidence>
<sequence length="230" mass="26110">MAIIQIIHFDAVPSLDAPTPRTTVDDTLQKAIRALQGVETPQHFVLGTRIQDKGAVQITAEWDGVQDYSNFKTSPELTSFIRSFRNLYGEPQPIFHVPLNQPAFGLSGPATANVVEYVQVYFPTSLITPSFQRQIEEDFVRFDEIFEKGSRGDVGLAFGWVLEEQEHEKIEGEKAKCFFITRGWESMDCFEESVKHDAYKEAIPLLLAWNAPFKMWHVERKVLDGSEVVA</sequence>